<protein>
    <submittedName>
        <fullName evidence="1">Uncharacterized protein</fullName>
    </submittedName>
</protein>
<dbReference type="Proteomes" id="UP000245647">
    <property type="component" value="Unassembled WGS sequence"/>
</dbReference>
<reference evidence="1 2" key="1">
    <citation type="submission" date="2018-04" db="EMBL/GenBank/DDBJ databases">
        <title>Pedobacter chongqingensis sp. nov., isolated from a rottenly hemp rope.</title>
        <authorList>
            <person name="Cai Y."/>
        </authorList>
    </citation>
    <scope>NUCLEOTIDE SEQUENCE [LARGE SCALE GENOMIC DNA]</scope>
    <source>
        <strain evidence="1 2">FJ4-8</strain>
    </source>
</reference>
<keyword evidence="2" id="KW-1185">Reference proteome</keyword>
<comment type="caution">
    <text evidence="1">The sequence shown here is derived from an EMBL/GenBank/DDBJ whole genome shotgun (WGS) entry which is preliminary data.</text>
</comment>
<gene>
    <name evidence="1" type="ORF">DDR33_17525</name>
</gene>
<name>A0A2U2PD89_9SPHI</name>
<accession>A0A2U2PD89</accession>
<dbReference type="EMBL" id="QEAS01000015">
    <property type="protein sequence ID" value="PWG79320.1"/>
    <property type="molecule type" value="Genomic_DNA"/>
</dbReference>
<dbReference type="AlphaFoldDB" id="A0A2U2PD89"/>
<evidence type="ECO:0000313" key="1">
    <source>
        <dbReference type="EMBL" id="PWG79320.1"/>
    </source>
</evidence>
<sequence length="138" mass="15422">MTNCRFSVPANSTRGISTYYFNGYYTQAYDQGGILVYIRETNDPSGKWYNAFDKSNDLLITNPFGSVKIYGDAANSGKLGLTFVAWTQSGQTQAVTECRFDQKIILLLPNTLSMMKAANVNSNNMAEVEKFLKRTSLK</sequence>
<proteinExistence type="predicted"/>
<organism evidence="1 2">
    <name type="scientific">Pararcticibacter amylolyticus</name>
    <dbReference type="NCBI Taxonomy" id="2173175"/>
    <lineage>
        <taxon>Bacteria</taxon>
        <taxon>Pseudomonadati</taxon>
        <taxon>Bacteroidota</taxon>
        <taxon>Sphingobacteriia</taxon>
        <taxon>Sphingobacteriales</taxon>
        <taxon>Sphingobacteriaceae</taxon>
        <taxon>Pararcticibacter</taxon>
    </lineage>
</organism>
<evidence type="ECO:0000313" key="2">
    <source>
        <dbReference type="Proteomes" id="UP000245647"/>
    </source>
</evidence>